<evidence type="ECO:0000259" key="1">
    <source>
        <dbReference type="Pfam" id="PF05598"/>
    </source>
</evidence>
<evidence type="ECO:0000313" key="2">
    <source>
        <dbReference type="EMBL" id="CAB5500007.1"/>
    </source>
</evidence>
<keyword evidence="3" id="KW-1185">Reference proteome</keyword>
<dbReference type="AlphaFoldDB" id="A0A8H8XDH3"/>
<evidence type="ECO:0000313" key="3">
    <source>
        <dbReference type="Proteomes" id="UP000643672"/>
    </source>
</evidence>
<dbReference type="EMBL" id="CAESAQ020000059">
    <property type="protein sequence ID" value="CAB5500007.1"/>
    <property type="molecule type" value="Genomic_DNA"/>
</dbReference>
<accession>A0A8H8XDH3</accession>
<comment type="caution">
    <text evidence="2">The sequence shown here is derived from an EMBL/GenBank/DDBJ whole genome shotgun (WGS) entry which is preliminary data.</text>
</comment>
<dbReference type="Proteomes" id="UP000643672">
    <property type="component" value="Unassembled WGS sequence"/>
</dbReference>
<name>A0A8H8XDH3_9GAMM</name>
<reference evidence="2 3" key="1">
    <citation type="submission" date="2020-05" db="EMBL/GenBank/DDBJ databases">
        <authorList>
            <person name="Petersen J."/>
            <person name="Sayavedra L."/>
        </authorList>
    </citation>
    <scope>NUCLEOTIDE SEQUENCE [LARGE SCALE GENOMIC DNA]</scope>
    <source>
        <strain evidence="2">B thermophilus SOXS</strain>
    </source>
</reference>
<sequence length="95" mass="11072">MVSLLILKQLENLSDEVAVVQFKRNPYYPYFCDYSAYIANVPCNATELVHFRKRIGVEGFNLIFKMSVALHGKKAQESAVLIRHHRSREKHRLSH</sequence>
<feature type="domain" description="Transposase InsH N-terminal" evidence="1">
    <location>
        <begin position="1"/>
        <end position="54"/>
    </location>
</feature>
<proteinExistence type="predicted"/>
<dbReference type="InterPro" id="IPR008490">
    <property type="entry name" value="Transposase_InsH_N"/>
</dbReference>
<gene>
    <name evidence="2" type="ORF">THERMOS_1132</name>
</gene>
<dbReference type="Pfam" id="PF05598">
    <property type="entry name" value="DUF772"/>
    <property type="match status" value="1"/>
</dbReference>
<protein>
    <recommendedName>
        <fullName evidence="1">Transposase InsH N-terminal domain-containing protein</fullName>
    </recommendedName>
</protein>
<organism evidence="2 3">
    <name type="scientific">Bathymodiolus thermophilus thioautotrophic gill symbiont</name>
    <dbReference type="NCBI Taxonomy" id="2360"/>
    <lineage>
        <taxon>Bacteria</taxon>
        <taxon>Pseudomonadati</taxon>
        <taxon>Pseudomonadota</taxon>
        <taxon>Gammaproteobacteria</taxon>
        <taxon>sulfur-oxidizing symbionts</taxon>
    </lineage>
</organism>